<protein>
    <submittedName>
        <fullName evidence="2">DUF1080 domain-containing protein</fullName>
    </submittedName>
</protein>
<dbReference type="AlphaFoldDB" id="A0A5B7TTK4"/>
<evidence type="ECO:0000313" key="2">
    <source>
        <dbReference type="EMBL" id="QCX40165.1"/>
    </source>
</evidence>
<gene>
    <name evidence="2" type="ORF">FF125_17560</name>
</gene>
<dbReference type="OrthoDB" id="9787527at2"/>
<sequence>MYKKINLIYICLLIFVVFSCKTKTENEKTANPLVSETTENWISLFNGKDLEGWTPKIRGYALGENIHNTFRVEDEVIKVSYDAYEDGFKETFGHLFYKTPFSNYRLRMEYRFTGTQLEDGPGWAERNSGVMIHCEDPKKMSKDQKFPLCIEVQMLGGISSTDPRPTANLCTPGTNVVMDGELVTAHCNDSNSPTYYGEQWVNLEVEVHNDSLIIHKVNDKEVMRYSKPQIGGADMDDYSSEYKDRIGEPVKGGYFSLQSESHPVEFRNIELMELK</sequence>
<name>A0A5B7TTK4_9FLAO</name>
<organism evidence="2 3">
    <name type="scientific">Aureibaculum algae</name>
    <dbReference type="NCBI Taxonomy" id="2584122"/>
    <lineage>
        <taxon>Bacteria</taxon>
        <taxon>Pseudomonadati</taxon>
        <taxon>Bacteroidota</taxon>
        <taxon>Flavobacteriia</taxon>
        <taxon>Flavobacteriales</taxon>
        <taxon>Flavobacteriaceae</taxon>
        <taxon>Aureibaculum</taxon>
    </lineage>
</organism>
<proteinExistence type="predicted"/>
<dbReference type="EMBL" id="CP040749">
    <property type="protein sequence ID" value="QCX40165.1"/>
    <property type="molecule type" value="Genomic_DNA"/>
</dbReference>
<keyword evidence="3" id="KW-1185">Reference proteome</keyword>
<dbReference type="Pfam" id="PF06439">
    <property type="entry name" value="3keto-disac_hyd"/>
    <property type="match status" value="1"/>
</dbReference>
<dbReference type="InterPro" id="IPR010496">
    <property type="entry name" value="AL/BT2_dom"/>
</dbReference>
<accession>A0A5B7TTK4</accession>
<dbReference type="Gene3D" id="2.60.120.560">
    <property type="entry name" value="Exo-inulinase, domain 1"/>
    <property type="match status" value="1"/>
</dbReference>
<dbReference type="KEGG" id="fbe:FF125_17560"/>
<dbReference type="Proteomes" id="UP000306229">
    <property type="component" value="Chromosome"/>
</dbReference>
<feature type="domain" description="3-keto-alpha-glucoside-1,2-lyase/3-keto-2-hydroxy-glucal hydratase" evidence="1">
    <location>
        <begin position="41"/>
        <end position="271"/>
    </location>
</feature>
<dbReference type="RefSeq" id="WP_138950999.1">
    <property type="nucleotide sequence ID" value="NZ_CP040749.1"/>
</dbReference>
<dbReference type="GO" id="GO:0016787">
    <property type="term" value="F:hydrolase activity"/>
    <property type="evidence" value="ECO:0007669"/>
    <property type="project" value="InterPro"/>
</dbReference>
<evidence type="ECO:0000313" key="3">
    <source>
        <dbReference type="Proteomes" id="UP000306229"/>
    </source>
</evidence>
<dbReference type="PROSITE" id="PS51257">
    <property type="entry name" value="PROKAR_LIPOPROTEIN"/>
    <property type="match status" value="1"/>
</dbReference>
<evidence type="ECO:0000259" key="1">
    <source>
        <dbReference type="Pfam" id="PF06439"/>
    </source>
</evidence>
<reference evidence="2 3" key="1">
    <citation type="submission" date="2019-05" db="EMBL/GenBank/DDBJ databases">
        <title>Algicella ahnfeltiae gen. nov., sp. nov., a novel marine bacterium of the family Flavobacteriaceae isolated from a red alga.</title>
        <authorList>
            <person name="Nedashkovskaya O.I."/>
            <person name="Kukhlevskiy A.D."/>
            <person name="Kim S.-G."/>
            <person name="Zhukova N.V."/>
            <person name="Mikhailov V.V."/>
        </authorList>
    </citation>
    <scope>NUCLEOTIDE SEQUENCE [LARGE SCALE GENOMIC DNA]</scope>
    <source>
        <strain evidence="2 3">10Alg115</strain>
    </source>
</reference>